<protein>
    <recommendedName>
        <fullName evidence="3">ABC transporter permease</fullName>
    </recommendedName>
</protein>
<feature type="transmembrane region" description="Helical" evidence="1">
    <location>
        <begin position="56"/>
        <end position="78"/>
    </location>
</feature>
<name>A0AAU7BVL7_9FLAO</name>
<dbReference type="EMBL" id="CP157199">
    <property type="protein sequence ID" value="XBG62154.1"/>
    <property type="molecule type" value="Genomic_DNA"/>
</dbReference>
<organism evidence="2">
    <name type="scientific">Pontimicrobium sp. SW4</name>
    <dbReference type="NCBI Taxonomy" id="3153519"/>
    <lineage>
        <taxon>Bacteria</taxon>
        <taxon>Pseudomonadati</taxon>
        <taxon>Bacteroidota</taxon>
        <taxon>Flavobacteriia</taxon>
        <taxon>Flavobacteriales</taxon>
        <taxon>Flavobacteriaceae</taxon>
        <taxon>Pontimicrobium</taxon>
    </lineage>
</organism>
<dbReference type="AlphaFoldDB" id="A0AAU7BVL7"/>
<keyword evidence="1" id="KW-0812">Transmembrane</keyword>
<gene>
    <name evidence="2" type="ORF">ABGB03_04460</name>
</gene>
<keyword evidence="1" id="KW-1133">Transmembrane helix</keyword>
<sequence>MKQQFSIQRIRDFIYRDIILLRGSLITAFSVAAAFFFIAIWVNLRYDYIITPNEFANIFGIIFIPIGLYLTLSIFREANNKQLNLFYFSLPISPKEKLLATWFATSILYVVIFSIFAQIIGQIAIVTGSMMSKVELHMLPFFSNSYWSVIKFYLVIQPLFLLGSIAFNKNRLGKTLFWILILVISLAVLNGIMCFAVNDGAVDMFSSEQLTSNAFDLALNDFSTIGTWFWVIILGPVMLIAAYFKLTEKEV</sequence>
<evidence type="ECO:0008006" key="3">
    <source>
        <dbReference type="Google" id="ProtNLM"/>
    </source>
</evidence>
<keyword evidence="1" id="KW-0472">Membrane</keyword>
<accession>A0AAU7BVL7</accession>
<feature type="transmembrane region" description="Helical" evidence="1">
    <location>
        <begin position="99"/>
        <end position="125"/>
    </location>
</feature>
<dbReference type="RefSeq" id="WP_347925181.1">
    <property type="nucleotide sequence ID" value="NZ_CP157199.1"/>
</dbReference>
<evidence type="ECO:0000313" key="2">
    <source>
        <dbReference type="EMBL" id="XBG62154.1"/>
    </source>
</evidence>
<feature type="transmembrane region" description="Helical" evidence="1">
    <location>
        <begin position="176"/>
        <end position="198"/>
    </location>
</feature>
<feature type="transmembrane region" description="Helical" evidence="1">
    <location>
        <begin position="145"/>
        <end position="167"/>
    </location>
</feature>
<feature type="transmembrane region" description="Helical" evidence="1">
    <location>
        <begin position="20"/>
        <end position="44"/>
    </location>
</feature>
<feature type="transmembrane region" description="Helical" evidence="1">
    <location>
        <begin position="225"/>
        <end position="244"/>
    </location>
</feature>
<evidence type="ECO:0000256" key="1">
    <source>
        <dbReference type="SAM" id="Phobius"/>
    </source>
</evidence>
<reference evidence="2" key="1">
    <citation type="submission" date="2024-05" db="EMBL/GenBank/DDBJ databases">
        <title>Pontimicrobium maritimus sp. nov., isolated form sea water.</title>
        <authorList>
            <person name="Muhammad N."/>
            <person name="Vuong T.Q."/>
            <person name="Han H.L."/>
            <person name="Kim S.-G."/>
        </authorList>
    </citation>
    <scope>NUCLEOTIDE SEQUENCE</scope>
    <source>
        <strain evidence="2">SW4</strain>
    </source>
</reference>
<proteinExistence type="predicted"/>